<organism evidence="12 13">
    <name type="scientific">Vitis vinifera</name>
    <name type="common">Grape</name>
    <dbReference type="NCBI Taxonomy" id="29760"/>
    <lineage>
        <taxon>Eukaryota</taxon>
        <taxon>Viridiplantae</taxon>
        <taxon>Streptophyta</taxon>
        <taxon>Embryophyta</taxon>
        <taxon>Tracheophyta</taxon>
        <taxon>Spermatophyta</taxon>
        <taxon>Magnoliopsida</taxon>
        <taxon>eudicotyledons</taxon>
        <taxon>Gunneridae</taxon>
        <taxon>Pentapetalae</taxon>
        <taxon>rosids</taxon>
        <taxon>Vitales</taxon>
        <taxon>Vitaceae</taxon>
        <taxon>Viteae</taxon>
        <taxon>Vitis</taxon>
    </lineage>
</organism>
<evidence type="ECO:0000313" key="13">
    <source>
        <dbReference type="Proteomes" id="UP000288805"/>
    </source>
</evidence>
<evidence type="ECO:0000256" key="1">
    <source>
        <dbReference type="ARBA" id="ARBA00004567"/>
    </source>
</evidence>
<dbReference type="Gene3D" id="1.25.40.510">
    <property type="entry name" value="GLE1-like"/>
    <property type="match status" value="1"/>
</dbReference>
<evidence type="ECO:0000313" key="12">
    <source>
        <dbReference type="EMBL" id="RVX04445.1"/>
    </source>
</evidence>
<sequence length="398" mass="44750">MKNPIQSAFLKNTKVGAAHADICLNTLWSVDLELIQCKCSTMCIMHTGIYAMQVTDFGSQEGGCLEGSIDWKPGKVSRLEPSPNWLVLVGHLGRVSCLFGRFDGDVLSREILAVVISGDEGAMTIGFFNLTKGNALIKMFNDPLCPQPINVAIFVKKVVSYFEVDQPSKVTYACGHVIVFVASQVPYAMDLLLAELHRVCIYTVPKHIDYSKSAFKSKEDYYKMIGYREENGKIERTEDYLKRLACYMKLYAALVQTEADGVQNPHGLKEGWAWLARFLNALPANVYTAVALEVFLQVAGFALFRKYRSQFRKILKVISGNFLVALKAQGEKVKEPKLKQVIGNIQCYVEKNEFLQEPEGWRMQGSLLSGSMAPELDYPDSYHHPSNYSGSYHYSSYY</sequence>
<keyword evidence="8" id="KW-0539">Nucleus</keyword>
<keyword evidence="5" id="KW-0653">Protein transport</keyword>
<dbReference type="GO" id="GO:0016973">
    <property type="term" value="P:poly(A)+ mRNA export from nucleus"/>
    <property type="evidence" value="ECO:0007669"/>
    <property type="project" value="InterPro"/>
</dbReference>
<keyword evidence="11" id="KW-1133">Transmembrane helix</keyword>
<comment type="subcellular location">
    <subcellularLocation>
        <location evidence="1">Nucleus</location>
        <location evidence="1">Nuclear pore complex</location>
    </subcellularLocation>
</comment>
<keyword evidence="6" id="KW-0811">Translocation</keyword>
<proteinExistence type="inferred from homology"/>
<evidence type="ECO:0000256" key="7">
    <source>
        <dbReference type="ARBA" id="ARBA00023132"/>
    </source>
</evidence>
<feature type="transmembrane region" description="Helical" evidence="11">
    <location>
        <begin position="286"/>
        <end position="304"/>
    </location>
</feature>
<evidence type="ECO:0000256" key="6">
    <source>
        <dbReference type="ARBA" id="ARBA00023010"/>
    </source>
</evidence>
<evidence type="ECO:0000256" key="8">
    <source>
        <dbReference type="ARBA" id="ARBA00023242"/>
    </source>
</evidence>
<dbReference type="GO" id="GO:0015031">
    <property type="term" value="P:protein transport"/>
    <property type="evidence" value="ECO:0007669"/>
    <property type="project" value="UniProtKB-KW"/>
</dbReference>
<comment type="caution">
    <text evidence="12">The sequence shown here is derived from an EMBL/GenBank/DDBJ whole genome shotgun (WGS) entry which is preliminary data.</text>
</comment>
<dbReference type="PANTHER" id="PTHR12960">
    <property type="entry name" value="GLE-1-RELATED"/>
    <property type="match status" value="1"/>
</dbReference>
<evidence type="ECO:0000256" key="11">
    <source>
        <dbReference type="SAM" id="Phobius"/>
    </source>
</evidence>
<dbReference type="InterPro" id="IPR038506">
    <property type="entry name" value="GLE1-like_sf"/>
</dbReference>
<dbReference type="PANTHER" id="PTHR12960:SF0">
    <property type="entry name" value="MRNA EXPORT FACTOR GLE1"/>
    <property type="match status" value="1"/>
</dbReference>
<name>A0A438J657_VITVI</name>
<reference evidence="12 13" key="1">
    <citation type="journal article" date="2018" name="PLoS Genet.">
        <title>Population sequencing reveals clonal diversity and ancestral inbreeding in the grapevine cultivar Chardonnay.</title>
        <authorList>
            <person name="Roach M.J."/>
            <person name="Johnson D.L."/>
            <person name="Bohlmann J."/>
            <person name="van Vuuren H.J."/>
            <person name="Jones S.J."/>
            <person name="Pretorius I.S."/>
            <person name="Schmidt S.A."/>
            <person name="Borneman A.R."/>
        </authorList>
    </citation>
    <scope>NUCLEOTIDE SEQUENCE [LARGE SCALE GENOMIC DNA]</scope>
    <source>
        <strain evidence="13">cv. Chardonnay</strain>
        <tissue evidence="12">Leaf</tissue>
    </source>
</reference>
<keyword evidence="11" id="KW-0472">Membrane</keyword>
<evidence type="ECO:0000256" key="4">
    <source>
        <dbReference type="ARBA" id="ARBA00022816"/>
    </source>
</evidence>
<comment type="similarity">
    <text evidence="2">Belongs to the GLE1 family.</text>
</comment>
<evidence type="ECO:0000256" key="3">
    <source>
        <dbReference type="ARBA" id="ARBA00022448"/>
    </source>
</evidence>
<dbReference type="InterPro" id="IPR012476">
    <property type="entry name" value="GLE1"/>
</dbReference>
<keyword evidence="4" id="KW-0509">mRNA transport</keyword>
<dbReference type="EMBL" id="QGNW01000061">
    <property type="protein sequence ID" value="RVX04445.1"/>
    <property type="molecule type" value="Genomic_DNA"/>
</dbReference>
<dbReference type="Pfam" id="PF07817">
    <property type="entry name" value="GLE1"/>
    <property type="match status" value="1"/>
</dbReference>
<keyword evidence="11" id="KW-0812">Transmembrane</keyword>
<evidence type="ECO:0000256" key="9">
    <source>
        <dbReference type="ARBA" id="ARBA00026227"/>
    </source>
</evidence>
<accession>A0A438J657</accession>
<dbReference type="GO" id="GO:0005643">
    <property type="term" value="C:nuclear pore"/>
    <property type="evidence" value="ECO:0007669"/>
    <property type="project" value="UniProtKB-SubCell"/>
</dbReference>
<dbReference type="AlphaFoldDB" id="A0A438J657"/>
<keyword evidence="7" id="KW-0906">Nuclear pore complex</keyword>
<evidence type="ECO:0000256" key="5">
    <source>
        <dbReference type="ARBA" id="ARBA00022927"/>
    </source>
</evidence>
<gene>
    <name evidence="12" type="primary">GLE1_1</name>
    <name evidence="12" type="ORF">CK203_018412</name>
</gene>
<evidence type="ECO:0000256" key="10">
    <source>
        <dbReference type="ARBA" id="ARBA00029983"/>
    </source>
</evidence>
<protein>
    <recommendedName>
        <fullName evidence="9">mRNA export factor GLE1</fullName>
    </recommendedName>
    <alternativeName>
        <fullName evidence="10">Nucleoporin GLE1</fullName>
    </alternativeName>
</protein>
<keyword evidence="3" id="KW-0813">Transport</keyword>
<dbReference type="Proteomes" id="UP000288805">
    <property type="component" value="Unassembled WGS sequence"/>
</dbReference>
<evidence type="ECO:0000256" key="2">
    <source>
        <dbReference type="ARBA" id="ARBA00011056"/>
    </source>
</evidence>